<dbReference type="OrthoDB" id="9025571at2"/>
<organism evidence="2 3">
    <name type="scientific">Trinickia terrae</name>
    <dbReference type="NCBI Taxonomy" id="2571161"/>
    <lineage>
        <taxon>Bacteria</taxon>
        <taxon>Pseudomonadati</taxon>
        <taxon>Pseudomonadota</taxon>
        <taxon>Betaproteobacteria</taxon>
        <taxon>Burkholderiales</taxon>
        <taxon>Burkholderiaceae</taxon>
        <taxon>Trinickia</taxon>
    </lineage>
</organism>
<feature type="region of interest" description="Disordered" evidence="1">
    <location>
        <begin position="132"/>
        <end position="179"/>
    </location>
</feature>
<evidence type="ECO:0000256" key="1">
    <source>
        <dbReference type="SAM" id="MobiDB-lite"/>
    </source>
</evidence>
<reference evidence="2 3" key="1">
    <citation type="submission" date="2019-04" db="EMBL/GenBank/DDBJ databases">
        <title>Trinickia sp. 7GSK02, isolated from subtropical forest soil.</title>
        <authorList>
            <person name="Gao Z.-H."/>
            <person name="Qiu L.-H."/>
        </authorList>
    </citation>
    <scope>NUCLEOTIDE SEQUENCE [LARGE SCALE GENOMIC DNA]</scope>
    <source>
        <strain evidence="2 3">7GSK02</strain>
    </source>
</reference>
<name>A0A4U1HMD4_9BURK</name>
<proteinExistence type="predicted"/>
<accession>A0A4U1HMD4</accession>
<dbReference type="EMBL" id="SWJE01000023">
    <property type="protein sequence ID" value="TKC79916.1"/>
    <property type="molecule type" value="Genomic_DNA"/>
</dbReference>
<evidence type="ECO:0000313" key="3">
    <source>
        <dbReference type="Proteomes" id="UP000305539"/>
    </source>
</evidence>
<dbReference type="AlphaFoldDB" id="A0A4U1HMD4"/>
<evidence type="ECO:0000313" key="2">
    <source>
        <dbReference type="EMBL" id="TKC79916.1"/>
    </source>
</evidence>
<dbReference type="Proteomes" id="UP000305539">
    <property type="component" value="Unassembled WGS sequence"/>
</dbReference>
<protein>
    <submittedName>
        <fullName evidence="2">Uncharacterized protein</fullName>
    </submittedName>
</protein>
<gene>
    <name evidence="2" type="ORF">FAZ69_30380</name>
</gene>
<sequence length="179" mass="19291">MKDGFERRALLLHLGEVMDTVACLLQRDAGDNSAHRGAAGDASLASLPLLEQVSPRMTPVEFAQRASAAFCTWPSELLEAELNREELASTVLRHLFAGNPDGWRAYVAELRAEVPWFGEGVPAPETFTETVSADAPVTPDIEAPETGDVESARSPAASARESVETGESLYPSWPWKPGS</sequence>
<keyword evidence="3" id="KW-1185">Reference proteome</keyword>
<comment type="caution">
    <text evidence="2">The sequence shown here is derived from an EMBL/GenBank/DDBJ whole genome shotgun (WGS) entry which is preliminary data.</text>
</comment>
<dbReference type="RefSeq" id="WP_136898799.1">
    <property type="nucleotide sequence ID" value="NZ_SWJE01000023.1"/>
</dbReference>